<dbReference type="AlphaFoldDB" id="A0A553HYQ8"/>
<sequence length="229" mass="25058">MLFFNPLKFVIFPFVFVVALPLALCAGVTTILAFLVLFLRLFIVYFDVGLETLQYVLLGHATQSRYIASRRTLAIAPGSSADSTPLSSPTVTASRHRRRLKRQASGGGSGSISPVLGFDGLSGVTPSVGLERDFEGVGGWRLESVNEQQWYNLNSRLENPYRRHHFRSQSGGAVLSGSAGPGIMARRGSATALHIPERHRLTPSPSQSRSRTPKPQGLTRADQDGYFVW</sequence>
<reference evidence="3" key="1">
    <citation type="submission" date="2019-06" db="EMBL/GenBank/DDBJ databases">
        <title>Draft genome sequence of the griseofulvin-producing fungus Xylaria cubensis strain G536.</title>
        <authorList>
            <person name="Mead M.E."/>
            <person name="Raja H.A."/>
            <person name="Steenwyk J.L."/>
            <person name="Knowles S.L."/>
            <person name="Oberlies N.H."/>
            <person name="Rokas A."/>
        </authorList>
    </citation>
    <scope>NUCLEOTIDE SEQUENCE [LARGE SCALE GENOMIC DNA]</scope>
    <source>
        <strain evidence="3">G536</strain>
    </source>
</reference>
<evidence type="ECO:0000313" key="2">
    <source>
        <dbReference type="EMBL" id="TRX93088.1"/>
    </source>
</evidence>
<dbReference type="OrthoDB" id="4492972at2759"/>
<gene>
    <name evidence="2" type="ORF">FHL15_005956</name>
</gene>
<name>A0A553HYQ8_9PEZI</name>
<feature type="compositionally biased region" description="Polar residues" evidence="1">
    <location>
        <begin position="80"/>
        <end position="93"/>
    </location>
</feature>
<dbReference type="EMBL" id="VFLP01000031">
    <property type="protein sequence ID" value="TRX93088.1"/>
    <property type="molecule type" value="Genomic_DNA"/>
</dbReference>
<organism evidence="2 3">
    <name type="scientific">Xylaria flabelliformis</name>
    <dbReference type="NCBI Taxonomy" id="2512241"/>
    <lineage>
        <taxon>Eukaryota</taxon>
        <taxon>Fungi</taxon>
        <taxon>Dikarya</taxon>
        <taxon>Ascomycota</taxon>
        <taxon>Pezizomycotina</taxon>
        <taxon>Sordariomycetes</taxon>
        <taxon>Xylariomycetidae</taxon>
        <taxon>Xylariales</taxon>
        <taxon>Xylariaceae</taxon>
        <taxon>Xylaria</taxon>
    </lineage>
</organism>
<evidence type="ECO:0000313" key="3">
    <source>
        <dbReference type="Proteomes" id="UP000319160"/>
    </source>
</evidence>
<proteinExistence type="predicted"/>
<accession>A0A553HYQ8</accession>
<protein>
    <submittedName>
        <fullName evidence="2">Uncharacterized protein</fullName>
    </submittedName>
</protein>
<feature type="region of interest" description="Disordered" evidence="1">
    <location>
        <begin position="191"/>
        <end position="224"/>
    </location>
</feature>
<feature type="compositionally biased region" description="Low complexity" evidence="1">
    <location>
        <begin position="202"/>
        <end position="216"/>
    </location>
</feature>
<feature type="region of interest" description="Disordered" evidence="1">
    <location>
        <begin position="78"/>
        <end position="111"/>
    </location>
</feature>
<comment type="caution">
    <text evidence="2">The sequence shown here is derived from an EMBL/GenBank/DDBJ whole genome shotgun (WGS) entry which is preliminary data.</text>
</comment>
<dbReference type="Proteomes" id="UP000319160">
    <property type="component" value="Unassembled WGS sequence"/>
</dbReference>
<evidence type="ECO:0000256" key="1">
    <source>
        <dbReference type="SAM" id="MobiDB-lite"/>
    </source>
</evidence>
<keyword evidence="3" id="KW-1185">Reference proteome</keyword>